<sequence length="149" mass="17538">MVYPRIRRRNPEEVIKHFLSEEMGITDEIKFERVHRMGKPIPGKHRPIVAKFGSFKDKEMVRKAAPRMLKGKTYGVNEQFPREVNERRKRLIPHLKEAKRQDKKVVLKVDKLYIDNRPFVPNADPNDHRSRNSDRRAPVVNASASSRMT</sequence>
<accession>A0AA89BT65</accession>
<dbReference type="AlphaFoldDB" id="A0AA89BT65"/>
<protein>
    <submittedName>
        <fullName evidence="2">Uncharacterized protein</fullName>
    </submittedName>
</protein>
<feature type="compositionally biased region" description="Basic and acidic residues" evidence="1">
    <location>
        <begin position="125"/>
        <end position="137"/>
    </location>
</feature>
<comment type="caution">
    <text evidence="2">The sequence shown here is derived from an EMBL/GenBank/DDBJ whole genome shotgun (WGS) entry which is preliminary data.</text>
</comment>
<name>A0AA89BT65_PINIB</name>
<gene>
    <name evidence="2" type="ORF">FSP39_006988</name>
</gene>
<evidence type="ECO:0000313" key="3">
    <source>
        <dbReference type="Proteomes" id="UP001186944"/>
    </source>
</evidence>
<organism evidence="2 3">
    <name type="scientific">Pinctada imbricata</name>
    <name type="common">Atlantic pearl-oyster</name>
    <name type="synonym">Pinctada martensii</name>
    <dbReference type="NCBI Taxonomy" id="66713"/>
    <lineage>
        <taxon>Eukaryota</taxon>
        <taxon>Metazoa</taxon>
        <taxon>Spiralia</taxon>
        <taxon>Lophotrochozoa</taxon>
        <taxon>Mollusca</taxon>
        <taxon>Bivalvia</taxon>
        <taxon>Autobranchia</taxon>
        <taxon>Pteriomorphia</taxon>
        <taxon>Pterioida</taxon>
        <taxon>Pterioidea</taxon>
        <taxon>Pteriidae</taxon>
        <taxon>Pinctada</taxon>
    </lineage>
</organism>
<evidence type="ECO:0000313" key="2">
    <source>
        <dbReference type="EMBL" id="KAK3094845.1"/>
    </source>
</evidence>
<keyword evidence="3" id="KW-1185">Reference proteome</keyword>
<dbReference type="Proteomes" id="UP001186944">
    <property type="component" value="Unassembled WGS sequence"/>
</dbReference>
<feature type="region of interest" description="Disordered" evidence="1">
    <location>
        <begin position="117"/>
        <end position="149"/>
    </location>
</feature>
<dbReference type="EMBL" id="VSWD01000008">
    <property type="protein sequence ID" value="KAK3094845.1"/>
    <property type="molecule type" value="Genomic_DNA"/>
</dbReference>
<proteinExistence type="predicted"/>
<dbReference type="Gene3D" id="3.30.70.1820">
    <property type="entry name" value="L1 transposable element, RRM domain"/>
    <property type="match status" value="1"/>
</dbReference>
<reference evidence="2" key="1">
    <citation type="submission" date="2019-08" db="EMBL/GenBank/DDBJ databases">
        <title>The improved chromosome-level genome for the pearl oyster Pinctada fucata martensii using PacBio sequencing and Hi-C.</title>
        <authorList>
            <person name="Zheng Z."/>
        </authorList>
    </citation>
    <scope>NUCLEOTIDE SEQUENCE</scope>
    <source>
        <strain evidence="2">ZZ-2019</strain>
        <tissue evidence="2">Adductor muscle</tissue>
    </source>
</reference>
<evidence type="ECO:0000256" key="1">
    <source>
        <dbReference type="SAM" id="MobiDB-lite"/>
    </source>
</evidence>